<evidence type="ECO:0008006" key="6">
    <source>
        <dbReference type="Google" id="ProtNLM"/>
    </source>
</evidence>
<evidence type="ECO:0000259" key="3">
    <source>
        <dbReference type="Pfam" id="PF19289"/>
    </source>
</evidence>
<proteinExistence type="inferred from homology"/>
<dbReference type="Proteomes" id="UP000002247">
    <property type="component" value="Chromosome"/>
</dbReference>
<dbReference type="STRING" id="640132.Srot_1085"/>
<dbReference type="PANTHER" id="PTHR43666:SF1">
    <property type="entry name" value="CONSERVED PROTEIN"/>
    <property type="match status" value="1"/>
</dbReference>
<dbReference type="Gene3D" id="3.30.2290.10">
    <property type="entry name" value="PmbA/TldD superfamily"/>
    <property type="match status" value="1"/>
</dbReference>
<dbReference type="InterPro" id="IPR002510">
    <property type="entry name" value="Metalloprtase-TldD/E_N"/>
</dbReference>
<dbReference type="InterPro" id="IPR045569">
    <property type="entry name" value="Metalloprtase-TldD/E_C"/>
</dbReference>
<evidence type="ECO:0000313" key="5">
    <source>
        <dbReference type="Proteomes" id="UP000002247"/>
    </source>
</evidence>
<dbReference type="Pfam" id="PF19289">
    <property type="entry name" value="PmbA_TldD_3rd"/>
    <property type="match status" value="1"/>
</dbReference>
<dbReference type="PANTHER" id="PTHR43666">
    <property type="entry name" value="TLDD PROTEIN"/>
    <property type="match status" value="1"/>
</dbReference>
<dbReference type="OrthoDB" id="9763230at2"/>
<dbReference type="SUPFAM" id="SSF111283">
    <property type="entry name" value="Putative modulator of DNA gyrase, PmbA/TldD"/>
    <property type="match status" value="1"/>
</dbReference>
<dbReference type="InterPro" id="IPR036059">
    <property type="entry name" value="TldD/PmbA_sf"/>
</dbReference>
<feature type="domain" description="Metalloprotease TldD/E N-terminal" evidence="2">
    <location>
        <begin position="26"/>
        <end position="88"/>
    </location>
</feature>
<dbReference type="GO" id="GO:0008237">
    <property type="term" value="F:metallopeptidase activity"/>
    <property type="evidence" value="ECO:0007669"/>
    <property type="project" value="InterPro"/>
</dbReference>
<protein>
    <recommendedName>
        <fullName evidence="6">Peptidase U62 modulator of DNA gyrase</fullName>
    </recommendedName>
</protein>
<name>D6ZF34_SEGRD</name>
<evidence type="ECO:0000313" key="4">
    <source>
        <dbReference type="EMBL" id="ADG97558.1"/>
    </source>
</evidence>
<comment type="similarity">
    <text evidence="1">Belongs to the peptidase U62 family.</text>
</comment>
<dbReference type="Pfam" id="PF01523">
    <property type="entry name" value="PmbA_TldD_1st"/>
    <property type="match status" value="1"/>
</dbReference>
<evidence type="ECO:0000259" key="2">
    <source>
        <dbReference type="Pfam" id="PF01523"/>
    </source>
</evidence>
<evidence type="ECO:0000256" key="1">
    <source>
        <dbReference type="ARBA" id="ARBA00005836"/>
    </source>
</evidence>
<dbReference type="HOGENOM" id="CLU_046126_0_0_11"/>
<dbReference type="eggNOG" id="COG0312">
    <property type="taxonomic scope" value="Bacteria"/>
</dbReference>
<sequence length="460" mass="48864">MSRQAPSAQNLVDAALSIAKADQTAVIVQEKSEASLRWANSTMTTNGVSFSRSVSVVSVVGESVGTRTATVADPDELAELVAGSEAAARSLPAAEGALPFVDGAVDGDWGSPAPTTDVEVFSGLVRDLPKGFGSVPQSSAGRGGATLYGFAHHELTTTFLGSSTGLRKRFAQPQGSVEINAKQGAASVWAGRSTEDFADFDTDGLLAELSNRISWSSKKIDLPAGRYETILPPGPVADLLIYLYWCMEGRSAQEGHSPFSRAGGTRVGERLGSLGLSLYSDPAEPGLACAPFVATAESGDHLSVFDNGLDISRVDWIKDGVIERLVYPRALAAKFGQPVAVPADNLVLTGGQGSTEDLVAQTERGLLLTTLWYIRMLDPATLLLTGLTRDGVYLVEDGKVVGEVNNFRFNESPLDLLRRASQAGASERSLPREWKDYFQRTATPPLRIPDFHMSSVSQAT</sequence>
<dbReference type="KEGG" id="srt:Srot_1085"/>
<keyword evidence="5" id="KW-1185">Reference proteome</keyword>
<dbReference type="EMBL" id="CP001958">
    <property type="protein sequence ID" value="ADG97558.1"/>
    <property type="molecule type" value="Genomic_DNA"/>
</dbReference>
<organism evidence="4 5">
    <name type="scientific">Segniliparus rotundus (strain ATCC BAA-972 / CDC 1076 / CIP 108378 / DSM 44985 / JCM 13578)</name>
    <dbReference type="NCBI Taxonomy" id="640132"/>
    <lineage>
        <taxon>Bacteria</taxon>
        <taxon>Bacillati</taxon>
        <taxon>Actinomycetota</taxon>
        <taxon>Actinomycetes</taxon>
        <taxon>Mycobacteriales</taxon>
        <taxon>Segniliparaceae</taxon>
        <taxon>Segniliparus</taxon>
    </lineage>
</organism>
<feature type="domain" description="Metalloprotease TldD/E C-terminal" evidence="3">
    <location>
        <begin position="225"/>
        <end position="454"/>
    </location>
</feature>
<dbReference type="GO" id="GO:0006508">
    <property type="term" value="P:proteolysis"/>
    <property type="evidence" value="ECO:0007669"/>
    <property type="project" value="InterPro"/>
</dbReference>
<accession>D6ZF34</accession>
<gene>
    <name evidence="4" type="ordered locus">Srot_1085</name>
</gene>
<dbReference type="InterPro" id="IPR035068">
    <property type="entry name" value="TldD/PmbA_N"/>
</dbReference>
<dbReference type="AlphaFoldDB" id="D6ZF34"/>
<reference evidence="4 5" key="1">
    <citation type="journal article" date="2010" name="Stand. Genomic Sci.">
        <title>Complete genome sequence of Segniliparus rotundus type strain (CDC 1076).</title>
        <authorList>
            <person name="Sikorski J."/>
            <person name="Lapidus A."/>
            <person name="Copeland A."/>
            <person name="Misra M."/>
            <person name="Glavina Del Rio T."/>
            <person name="Nolan M."/>
            <person name="Lucas S."/>
            <person name="Chen F."/>
            <person name="Tice H."/>
            <person name="Cheng J.F."/>
            <person name="Jando M."/>
            <person name="Schneider S."/>
            <person name="Bruce D."/>
            <person name="Goodwin L."/>
            <person name="Pitluck S."/>
            <person name="Liolios K."/>
            <person name="Mikhailova N."/>
            <person name="Pati A."/>
            <person name="Ivanova N."/>
            <person name="Mavromatis K."/>
            <person name="Chen A."/>
            <person name="Palaniappan K."/>
            <person name="Chertkov O."/>
            <person name="Land M."/>
            <person name="Hauser L."/>
            <person name="Chang Y.J."/>
            <person name="Jeffries C.D."/>
            <person name="Brettin T."/>
            <person name="Detter J.C."/>
            <person name="Han C."/>
            <person name="Rohde M."/>
            <person name="Goker M."/>
            <person name="Bristow J."/>
            <person name="Eisen J.A."/>
            <person name="Markowitz V."/>
            <person name="Hugenholtz P."/>
            <person name="Kyrpides N.C."/>
            <person name="Klenk H.P."/>
        </authorList>
    </citation>
    <scope>NUCLEOTIDE SEQUENCE [LARGE SCALE GENOMIC DNA]</scope>
    <source>
        <strain evidence="5">ATCC BAA-972 / CDC 1076 / CIP 108378 / DSM 44985 / JCM 13578</strain>
    </source>
</reference>
<dbReference type="RefSeq" id="WP_013138014.1">
    <property type="nucleotide sequence ID" value="NC_014168.1"/>
</dbReference>